<evidence type="ECO:0000256" key="2">
    <source>
        <dbReference type="SAM" id="SignalP"/>
    </source>
</evidence>
<dbReference type="EnsemblBacteria" id="ABA53502">
    <property type="protein sequence ID" value="ABA53502"/>
    <property type="gene ID" value="BURPS1710b_A1651"/>
</dbReference>
<feature type="signal peptide" evidence="2">
    <location>
        <begin position="1"/>
        <end position="46"/>
    </location>
</feature>
<organism evidence="3 4">
    <name type="scientific">Burkholderia pseudomallei (strain 1710b)</name>
    <dbReference type="NCBI Taxonomy" id="320372"/>
    <lineage>
        <taxon>Bacteria</taxon>
        <taxon>Pseudomonadati</taxon>
        <taxon>Pseudomonadota</taxon>
        <taxon>Betaproteobacteria</taxon>
        <taxon>Burkholderiales</taxon>
        <taxon>Burkholderiaceae</taxon>
        <taxon>Burkholderia</taxon>
        <taxon>pseudomallei group</taxon>
    </lineage>
</organism>
<protein>
    <submittedName>
        <fullName evidence="3">Putative exported protein</fullName>
    </submittedName>
</protein>
<dbReference type="Proteomes" id="UP000002700">
    <property type="component" value="Chromosome II"/>
</dbReference>
<dbReference type="AlphaFoldDB" id="Q3JHZ5"/>
<sequence length="116" mass="12689">MPGRRFWHRGCGRHRSSRNKDMKMKTNRLMAPLLATCLMLATVAHAQTPPPLQDVNPNRHMNIAVAQASIRQAYDAISAAQAANHDRLGGHGDRAKRLLDEASVELKAAALTANGE</sequence>
<evidence type="ECO:0000313" key="3">
    <source>
        <dbReference type="EMBL" id="ABA53502.1"/>
    </source>
</evidence>
<name>Q3JHZ5_BURP1</name>
<evidence type="ECO:0000256" key="1">
    <source>
        <dbReference type="SAM" id="MobiDB-lite"/>
    </source>
</evidence>
<dbReference type="HOGENOM" id="CLU_2394185_0_0_4"/>
<feature type="chain" id="PRO_5004226550" evidence="2">
    <location>
        <begin position="47"/>
        <end position="116"/>
    </location>
</feature>
<feature type="region of interest" description="Disordered" evidence="1">
    <location>
        <begin position="1"/>
        <end position="25"/>
    </location>
</feature>
<gene>
    <name evidence="3" type="ordered locus">BURPS1710b_A1651</name>
</gene>
<reference evidence="3 4" key="1">
    <citation type="submission" date="2005-09" db="EMBL/GenBank/DDBJ databases">
        <authorList>
            <person name="Woods D.E."/>
            <person name="Nierman W.C."/>
        </authorList>
    </citation>
    <scope>NUCLEOTIDE SEQUENCE [LARGE SCALE GENOMIC DNA]</scope>
    <source>
        <strain evidence="3 4">1710b</strain>
    </source>
</reference>
<feature type="compositionally biased region" description="Basic residues" evidence="1">
    <location>
        <begin position="1"/>
        <end position="17"/>
    </location>
</feature>
<accession>Q3JHZ5</accession>
<dbReference type="EMBL" id="CP000125">
    <property type="protein sequence ID" value="ABA53502.1"/>
    <property type="molecule type" value="Genomic_DNA"/>
</dbReference>
<dbReference type="KEGG" id="bpm:BURPS1710b_A1651"/>
<evidence type="ECO:0000313" key="4">
    <source>
        <dbReference type="Proteomes" id="UP000002700"/>
    </source>
</evidence>
<keyword evidence="2" id="KW-0732">Signal</keyword>
<proteinExistence type="predicted"/>